<keyword evidence="2" id="KW-1185">Reference proteome</keyword>
<name>A0A1D1VSM6_RAMVA</name>
<reference evidence="1 2" key="1">
    <citation type="journal article" date="2016" name="Nat. Commun.">
        <title>Extremotolerant tardigrade genome and improved radiotolerance of human cultured cells by tardigrade-unique protein.</title>
        <authorList>
            <person name="Hashimoto T."/>
            <person name="Horikawa D.D."/>
            <person name="Saito Y."/>
            <person name="Kuwahara H."/>
            <person name="Kozuka-Hata H."/>
            <person name="Shin-I T."/>
            <person name="Minakuchi Y."/>
            <person name="Ohishi K."/>
            <person name="Motoyama A."/>
            <person name="Aizu T."/>
            <person name="Enomoto A."/>
            <person name="Kondo K."/>
            <person name="Tanaka S."/>
            <person name="Hara Y."/>
            <person name="Koshikawa S."/>
            <person name="Sagara H."/>
            <person name="Miura T."/>
            <person name="Yokobori S."/>
            <person name="Miyagawa K."/>
            <person name="Suzuki Y."/>
            <person name="Kubo T."/>
            <person name="Oyama M."/>
            <person name="Kohara Y."/>
            <person name="Fujiyama A."/>
            <person name="Arakawa K."/>
            <person name="Katayama T."/>
            <person name="Toyoda A."/>
            <person name="Kunieda T."/>
        </authorList>
    </citation>
    <scope>NUCLEOTIDE SEQUENCE [LARGE SCALE GENOMIC DNA]</scope>
    <source>
        <strain evidence="1 2">YOKOZUNA-1</strain>
    </source>
</reference>
<evidence type="ECO:0000313" key="2">
    <source>
        <dbReference type="Proteomes" id="UP000186922"/>
    </source>
</evidence>
<protein>
    <submittedName>
        <fullName evidence="1">Uncharacterized protein</fullName>
    </submittedName>
</protein>
<dbReference type="AlphaFoldDB" id="A0A1D1VSM6"/>
<comment type="caution">
    <text evidence="1">The sequence shown here is derived from an EMBL/GenBank/DDBJ whole genome shotgun (WGS) entry which is preliminary data.</text>
</comment>
<proteinExistence type="predicted"/>
<evidence type="ECO:0000313" key="1">
    <source>
        <dbReference type="EMBL" id="GAV04582.1"/>
    </source>
</evidence>
<organism evidence="1 2">
    <name type="scientific">Ramazzottius varieornatus</name>
    <name type="common">Water bear</name>
    <name type="synonym">Tardigrade</name>
    <dbReference type="NCBI Taxonomy" id="947166"/>
    <lineage>
        <taxon>Eukaryota</taxon>
        <taxon>Metazoa</taxon>
        <taxon>Ecdysozoa</taxon>
        <taxon>Tardigrada</taxon>
        <taxon>Eutardigrada</taxon>
        <taxon>Parachela</taxon>
        <taxon>Hypsibioidea</taxon>
        <taxon>Ramazzottiidae</taxon>
        <taxon>Ramazzottius</taxon>
    </lineage>
</organism>
<gene>
    <name evidence="1" type="primary">RvY_14846-1</name>
    <name evidence="1" type="synonym">RvY_14846.1</name>
    <name evidence="1" type="ORF">RvY_14846</name>
</gene>
<dbReference type="Proteomes" id="UP000186922">
    <property type="component" value="Unassembled WGS sequence"/>
</dbReference>
<sequence>MNKYKIKYQSINLHRNSEKHFPSPIKIFSRISSLLPHSREIGCRKLLKRWNSEKGRARKICKFLQKEKMVERRLLAKGCESKTVGEKGRQDLLLTVTGSG</sequence>
<accession>A0A1D1VSM6</accession>
<dbReference type="EMBL" id="BDGG01000011">
    <property type="protein sequence ID" value="GAV04582.1"/>
    <property type="molecule type" value="Genomic_DNA"/>
</dbReference>